<dbReference type="PANTHER" id="PTHR34388:SF1">
    <property type="entry name" value="DNA POLYMERASE III SUBUNIT DELTA"/>
    <property type="match status" value="1"/>
</dbReference>
<dbReference type="RefSeq" id="WP_114190804.1">
    <property type="nucleotide sequence ID" value="NZ_CP029295.1"/>
</dbReference>
<keyword evidence="4" id="KW-0548">Nucleotidyltransferase</keyword>
<protein>
    <recommendedName>
        <fullName evidence="2">DNA polymerase III subunit delta</fullName>
        <ecNumber evidence="1">2.7.7.7</ecNumber>
    </recommendedName>
</protein>
<dbReference type="Pfam" id="PF21694">
    <property type="entry name" value="DNA_pol3_delta_C"/>
    <property type="match status" value="1"/>
</dbReference>
<feature type="coiled-coil region" evidence="9">
    <location>
        <begin position="278"/>
        <end position="305"/>
    </location>
</feature>
<feature type="domain" description="DNA polymerase III delta N-terminal" evidence="10">
    <location>
        <begin position="2"/>
        <end position="126"/>
    </location>
</feature>
<dbReference type="EC" id="2.7.7.7" evidence="1"/>
<dbReference type="InterPro" id="IPR027417">
    <property type="entry name" value="P-loop_NTPase"/>
</dbReference>
<dbReference type="InterPro" id="IPR008921">
    <property type="entry name" value="DNA_pol3_clamp-load_cplx_C"/>
</dbReference>
<keyword evidence="3" id="KW-0808">Transferase</keyword>
<evidence type="ECO:0000256" key="4">
    <source>
        <dbReference type="ARBA" id="ARBA00022695"/>
    </source>
</evidence>
<evidence type="ECO:0000259" key="10">
    <source>
        <dbReference type="Pfam" id="PF06144"/>
    </source>
</evidence>
<comment type="similarity">
    <text evidence="7">Belongs to the DNA polymerase HolA subunit family.</text>
</comment>
<evidence type="ECO:0000256" key="5">
    <source>
        <dbReference type="ARBA" id="ARBA00022705"/>
    </source>
</evidence>
<dbReference type="PANTHER" id="PTHR34388">
    <property type="entry name" value="DNA POLYMERASE III SUBUNIT DELTA"/>
    <property type="match status" value="1"/>
</dbReference>
<name>A0A2Z5IQT8_9BACT</name>
<accession>A0A2Z5IQT8</accession>
<keyword evidence="5" id="KW-0235">DNA replication</keyword>
<sequence length="319" mass="37018">MYLIKGNENYFIKLEINKIIEKLKKEHNDLEIYNFYQLINLEELSDAIFNSDMFNTPKVIIIENADFFNNKIKTNPNEINEFLSLIKNQVEDCTIIFTQDIQKYDKNFAPSNTFKAIEKEATVIEANKIPDRDLAAYIKKMVLAKKGTIDEFALSQFLVMVPNDMSLISSEIDKLLLQNNHITETMIINSSVASSTNIDFSFTDAILKQLPPHIIMLHYNEQLNYGISPTQIISQIANILVTAKNIAIFRSNHFTQEEISTELNMHIYRVKLFQDFINKFTTTKLNFLIQELAKLELEIKKGNTDEILALKWFMLNLIK</sequence>
<dbReference type="Gene3D" id="3.40.50.300">
    <property type="entry name" value="P-loop containing nucleotide triphosphate hydrolases"/>
    <property type="match status" value="1"/>
</dbReference>
<evidence type="ECO:0000313" key="12">
    <source>
        <dbReference type="EMBL" id="AXE60691.1"/>
    </source>
</evidence>
<dbReference type="EMBL" id="CP029295">
    <property type="protein sequence ID" value="AXE60691.1"/>
    <property type="molecule type" value="Genomic_DNA"/>
</dbReference>
<evidence type="ECO:0000256" key="8">
    <source>
        <dbReference type="ARBA" id="ARBA00049244"/>
    </source>
</evidence>
<keyword evidence="6" id="KW-0239">DNA-directed DNA polymerase</keyword>
<dbReference type="SUPFAM" id="SSF48019">
    <property type="entry name" value="post-AAA+ oligomerization domain-like"/>
    <property type="match status" value="1"/>
</dbReference>
<dbReference type="GO" id="GO:0003887">
    <property type="term" value="F:DNA-directed DNA polymerase activity"/>
    <property type="evidence" value="ECO:0007669"/>
    <property type="project" value="UniProtKB-KW"/>
</dbReference>
<evidence type="ECO:0000256" key="2">
    <source>
        <dbReference type="ARBA" id="ARBA00017703"/>
    </source>
</evidence>
<feature type="domain" description="DNA polymerase III delta subunit-like C-terminal" evidence="11">
    <location>
        <begin position="200"/>
        <end position="316"/>
    </location>
</feature>
<dbReference type="Proteomes" id="UP000252477">
    <property type="component" value="Chromosome"/>
</dbReference>
<dbReference type="Pfam" id="PF06144">
    <property type="entry name" value="DNA_pol3_delta"/>
    <property type="match status" value="1"/>
</dbReference>
<dbReference type="GO" id="GO:0009360">
    <property type="term" value="C:DNA polymerase III complex"/>
    <property type="evidence" value="ECO:0007669"/>
    <property type="project" value="InterPro"/>
</dbReference>
<evidence type="ECO:0000256" key="6">
    <source>
        <dbReference type="ARBA" id="ARBA00022932"/>
    </source>
</evidence>
<dbReference type="Gene3D" id="1.10.8.60">
    <property type="match status" value="1"/>
</dbReference>
<dbReference type="InterPro" id="IPR010372">
    <property type="entry name" value="DNA_pol3_delta_N"/>
</dbReference>
<gene>
    <name evidence="12" type="primary">holA</name>
    <name evidence="12" type="ORF">DA803_01120</name>
</gene>
<dbReference type="GO" id="GO:0006261">
    <property type="term" value="P:DNA-templated DNA replication"/>
    <property type="evidence" value="ECO:0007669"/>
    <property type="project" value="TreeGrafter"/>
</dbReference>
<dbReference type="InterPro" id="IPR048466">
    <property type="entry name" value="DNA_pol3_delta-like_C"/>
</dbReference>
<reference evidence="12 13" key="1">
    <citation type="submission" date="2018-05" db="EMBL/GenBank/DDBJ databases">
        <title>Annotation of the Mycoplasma phocidae genome.</title>
        <authorList>
            <person name="Brown D.R."/>
            <person name="Kutish G.F."/>
            <person name="Frasca S.Jr."/>
        </authorList>
    </citation>
    <scope>NUCLEOTIDE SEQUENCE [LARGE SCALE GENOMIC DNA]</scope>
    <source>
        <strain evidence="12 13">105</strain>
    </source>
</reference>
<evidence type="ECO:0000256" key="3">
    <source>
        <dbReference type="ARBA" id="ARBA00022679"/>
    </source>
</evidence>
<evidence type="ECO:0000256" key="1">
    <source>
        <dbReference type="ARBA" id="ARBA00012417"/>
    </source>
</evidence>
<dbReference type="Gene3D" id="1.20.272.10">
    <property type="match status" value="1"/>
</dbReference>
<organism evidence="12 13">
    <name type="scientific">[Mycoplasma] phocae</name>
    <dbReference type="NCBI Taxonomy" id="142651"/>
    <lineage>
        <taxon>Bacteria</taxon>
        <taxon>Bacillati</taxon>
        <taxon>Mycoplasmatota</taxon>
        <taxon>Mycoplasmoidales</taxon>
        <taxon>Metamycoplasmataceae</taxon>
        <taxon>Metamycoplasma</taxon>
    </lineage>
</organism>
<keyword evidence="9" id="KW-0175">Coiled coil</keyword>
<dbReference type="GO" id="GO:0003677">
    <property type="term" value="F:DNA binding"/>
    <property type="evidence" value="ECO:0007669"/>
    <property type="project" value="InterPro"/>
</dbReference>
<dbReference type="OrthoDB" id="400018at2"/>
<dbReference type="NCBIfam" id="TIGR01128">
    <property type="entry name" value="holA"/>
    <property type="match status" value="1"/>
</dbReference>
<proteinExistence type="inferred from homology"/>
<dbReference type="SUPFAM" id="SSF52540">
    <property type="entry name" value="P-loop containing nucleoside triphosphate hydrolases"/>
    <property type="match status" value="1"/>
</dbReference>
<evidence type="ECO:0000313" key="13">
    <source>
        <dbReference type="Proteomes" id="UP000252477"/>
    </source>
</evidence>
<comment type="catalytic activity">
    <reaction evidence="8">
        <text>DNA(n) + a 2'-deoxyribonucleoside 5'-triphosphate = DNA(n+1) + diphosphate</text>
        <dbReference type="Rhea" id="RHEA:22508"/>
        <dbReference type="Rhea" id="RHEA-COMP:17339"/>
        <dbReference type="Rhea" id="RHEA-COMP:17340"/>
        <dbReference type="ChEBI" id="CHEBI:33019"/>
        <dbReference type="ChEBI" id="CHEBI:61560"/>
        <dbReference type="ChEBI" id="CHEBI:173112"/>
        <dbReference type="EC" id="2.7.7.7"/>
    </reaction>
</comment>
<evidence type="ECO:0000256" key="9">
    <source>
        <dbReference type="SAM" id="Coils"/>
    </source>
</evidence>
<dbReference type="AlphaFoldDB" id="A0A2Z5IQT8"/>
<evidence type="ECO:0000256" key="7">
    <source>
        <dbReference type="ARBA" id="ARBA00034754"/>
    </source>
</evidence>
<keyword evidence="13" id="KW-1185">Reference proteome</keyword>
<dbReference type="KEGG" id="mpho:DA803_01120"/>
<dbReference type="InterPro" id="IPR005790">
    <property type="entry name" value="DNA_polIII_delta"/>
</dbReference>
<evidence type="ECO:0000259" key="11">
    <source>
        <dbReference type="Pfam" id="PF21694"/>
    </source>
</evidence>